<dbReference type="PANTHER" id="PTHR34975:SF2">
    <property type="entry name" value="SPORE GERMINATION PROTEIN A2"/>
    <property type="match status" value="1"/>
</dbReference>
<evidence type="ECO:0000313" key="9">
    <source>
        <dbReference type="EMBL" id="MDR6550216.1"/>
    </source>
</evidence>
<comment type="caution">
    <text evidence="9">The sequence shown here is derived from an EMBL/GenBank/DDBJ whole genome shotgun (WGS) entry which is preliminary data.</text>
</comment>
<keyword evidence="7 8" id="KW-0472">Membrane</keyword>
<comment type="subcellular location">
    <subcellularLocation>
        <location evidence="1">Membrane</location>
        <topology evidence="1">Multi-pass membrane protein</topology>
    </subcellularLocation>
</comment>
<dbReference type="Proteomes" id="UP001267290">
    <property type="component" value="Unassembled WGS sequence"/>
</dbReference>
<evidence type="ECO:0000313" key="10">
    <source>
        <dbReference type="Proteomes" id="UP001267290"/>
    </source>
</evidence>
<feature type="transmembrane region" description="Helical" evidence="8">
    <location>
        <begin position="214"/>
        <end position="240"/>
    </location>
</feature>
<accession>A0ABU1NRX1</accession>
<name>A0ABU1NRX1_9BACL</name>
<feature type="transmembrane region" description="Helical" evidence="8">
    <location>
        <begin position="146"/>
        <end position="169"/>
    </location>
</feature>
<feature type="transmembrane region" description="Helical" evidence="8">
    <location>
        <begin position="38"/>
        <end position="60"/>
    </location>
</feature>
<keyword evidence="4" id="KW-0309">Germination</keyword>
<feature type="transmembrane region" description="Helical" evidence="8">
    <location>
        <begin position="189"/>
        <end position="207"/>
    </location>
</feature>
<evidence type="ECO:0000256" key="5">
    <source>
        <dbReference type="ARBA" id="ARBA00022692"/>
    </source>
</evidence>
<dbReference type="EMBL" id="JAVDSB010000001">
    <property type="protein sequence ID" value="MDR6550216.1"/>
    <property type="molecule type" value="Genomic_DNA"/>
</dbReference>
<evidence type="ECO:0000256" key="6">
    <source>
        <dbReference type="ARBA" id="ARBA00022989"/>
    </source>
</evidence>
<evidence type="ECO:0000256" key="4">
    <source>
        <dbReference type="ARBA" id="ARBA00022544"/>
    </source>
</evidence>
<evidence type="ECO:0000256" key="1">
    <source>
        <dbReference type="ARBA" id="ARBA00004141"/>
    </source>
</evidence>
<feature type="transmembrane region" description="Helical" evidence="8">
    <location>
        <begin position="7"/>
        <end position="26"/>
    </location>
</feature>
<comment type="similarity">
    <text evidence="2">Belongs to the amino acid-polyamine-organocation (APC) superfamily. Spore germination protein (SGP) (TC 2.A.3.9) family.</text>
</comment>
<feature type="transmembrane region" description="Helical" evidence="8">
    <location>
        <begin position="267"/>
        <end position="290"/>
    </location>
</feature>
<keyword evidence="5 8" id="KW-0812">Transmembrane</keyword>
<dbReference type="PANTHER" id="PTHR34975">
    <property type="entry name" value="SPORE GERMINATION PROTEIN A2"/>
    <property type="match status" value="1"/>
</dbReference>
<dbReference type="NCBIfam" id="TIGR00912">
    <property type="entry name" value="2A0309"/>
    <property type="match status" value="1"/>
</dbReference>
<organism evidence="9 10">
    <name type="scientific">Paenibacillus qinlingensis</name>
    <dbReference type="NCBI Taxonomy" id="1837343"/>
    <lineage>
        <taxon>Bacteria</taxon>
        <taxon>Bacillati</taxon>
        <taxon>Bacillota</taxon>
        <taxon>Bacilli</taxon>
        <taxon>Bacillales</taxon>
        <taxon>Paenibacillaceae</taxon>
        <taxon>Paenibacillus</taxon>
    </lineage>
</organism>
<evidence type="ECO:0000256" key="2">
    <source>
        <dbReference type="ARBA" id="ARBA00007998"/>
    </source>
</evidence>
<gene>
    <name evidence="9" type="ORF">J2736_001399</name>
</gene>
<evidence type="ECO:0000256" key="7">
    <source>
        <dbReference type="ARBA" id="ARBA00023136"/>
    </source>
</evidence>
<keyword evidence="10" id="KW-1185">Reference proteome</keyword>
<reference evidence="9 10" key="1">
    <citation type="submission" date="2023-07" db="EMBL/GenBank/DDBJ databases">
        <title>Sorghum-associated microbial communities from plants grown in Nebraska, USA.</title>
        <authorList>
            <person name="Schachtman D."/>
        </authorList>
    </citation>
    <scope>NUCLEOTIDE SEQUENCE [LARGE SCALE GENOMIC DNA]</scope>
    <source>
        <strain evidence="9 10">CC258</strain>
    </source>
</reference>
<protein>
    <submittedName>
        <fullName evidence="9">Spore germination protein KB</fullName>
    </submittedName>
</protein>
<feature type="transmembrane region" description="Helical" evidence="8">
    <location>
        <begin position="331"/>
        <end position="354"/>
    </location>
</feature>
<dbReference type="InterPro" id="IPR004761">
    <property type="entry name" value="Spore_GerAB"/>
</dbReference>
<evidence type="ECO:0000256" key="3">
    <source>
        <dbReference type="ARBA" id="ARBA00022448"/>
    </source>
</evidence>
<dbReference type="RefSeq" id="WP_310224695.1">
    <property type="nucleotide sequence ID" value="NZ_JAVDSB010000001.1"/>
</dbReference>
<feature type="transmembrane region" description="Helical" evidence="8">
    <location>
        <begin position="113"/>
        <end position="134"/>
    </location>
</feature>
<keyword evidence="3" id="KW-0813">Transport</keyword>
<feature type="transmembrane region" description="Helical" evidence="8">
    <location>
        <begin position="302"/>
        <end position="319"/>
    </location>
</feature>
<feature type="transmembrane region" description="Helical" evidence="8">
    <location>
        <begin position="81"/>
        <end position="101"/>
    </location>
</feature>
<sequence>MENAQFTAWQMFLLTISFVLGTSFFIRPGGLISAAKEYAWIIPIAGGIYGVLIATLWLYLSKRHPGLSIVQICIEVLGRKVGLFFASLYILLFIQLAAWVVRNLGDFIKMNLLMRTPIEIVHLMFLLVSAYVVIKGAESIAMQNEFLTPILIIAFWIVFFLMLKGWDWANFGPAQVFQPITLIRNTKEMLGFPFSEAVCLVMFFPFVKKKLVSSFLLGIGAAAIILSLIVFCVLGIVGSYRSSHLMYPLFTLAQELPFSFFLDHMEVVIVFIWFLAISIKLSIAMYCSVLGISQLFGLKNRTFTSLSLIGIILPVSLLFDNVIENMNWDHHYSFAFDSIFAVVIPVLLIVVSWIRKDQFKRLHTV</sequence>
<keyword evidence="6 8" id="KW-1133">Transmembrane helix</keyword>
<evidence type="ECO:0000256" key="8">
    <source>
        <dbReference type="SAM" id="Phobius"/>
    </source>
</evidence>
<dbReference type="Pfam" id="PF03845">
    <property type="entry name" value="Spore_permease"/>
    <property type="match status" value="1"/>
</dbReference>
<proteinExistence type="inferred from homology"/>